<gene>
    <name evidence="2" type="ORF">RGQ15_10375</name>
</gene>
<feature type="compositionally biased region" description="Pro residues" evidence="1">
    <location>
        <begin position="52"/>
        <end position="63"/>
    </location>
</feature>
<reference evidence="3" key="1">
    <citation type="submission" date="2023-07" db="EMBL/GenBank/DDBJ databases">
        <title>Paracoccus sp. MBLB3053 whole genome sequence.</title>
        <authorList>
            <person name="Hwang C.Y."/>
            <person name="Cho E.-S."/>
            <person name="Seo M.-J."/>
        </authorList>
    </citation>
    <scope>NUCLEOTIDE SEQUENCE [LARGE SCALE GENOMIC DNA]</scope>
    <source>
        <strain evidence="3">MBLB3053</strain>
    </source>
</reference>
<dbReference type="EMBL" id="JAVQLW010000001">
    <property type="protein sequence ID" value="MDS9467970.1"/>
    <property type="molecule type" value="Genomic_DNA"/>
</dbReference>
<name>A0ABU2HTW4_9RHOB</name>
<comment type="caution">
    <text evidence="2">The sequence shown here is derived from an EMBL/GenBank/DDBJ whole genome shotgun (WGS) entry which is preliminary data.</text>
</comment>
<accession>A0ABU2HTW4</accession>
<proteinExistence type="predicted"/>
<protein>
    <submittedName>
        <fullName evidence="2">Uncharacterized protein</fullName>
    </submittedName>
</protein>
<sequence length="209" mass="23721">MKYRCNLQTNPVMINRACDKLVAAVSAIKPAAPPQTPRLQLAVSNSNQNSIKPPPQKPSPPPAQSSTVQGSANRRLTPDEKFFSDFEEGKLKDEEVLLIHYASETGRFSLGVGWRTDEERKRIAEWEELNQYSDTLSKKYESALSRLEVRNLTSVSERTSHGNPRQVDFVDGLKERMLDLPDSLHERALEIIQRDLETKDKADENPFPF</sequence>
<keyword evidence="3" id="KW-1185">Reference proteome</keyword>
<dbReference type="RefSeq" id="WP_311160146.1">
    <property type="nucleotide sequence ID" value="NZ_JAVQLW010000001.1"/>
</dbReference>
<evidence type="ECO:0000256" key="1">
    <source>
        <dbReference type="SAM" id="MobiDB-lite"/>
    </source>
</evidence>
<organism evidence="2 3">
    <name type="scientific">Paracoccus aurantius</name>
    <dbReference type="NCBI Taxonomy" id="3073814"/>
    <lineage>
        <taxon>Bacteria</taxon>
        <taxon>Pseudomonadati</taxon>
        <taxon>Pseudomonadota</taxon>
        <taxon>Alphaproteobacteria</taxon>
        <taxon>Rhodobacterales</taxon>
        <taxon>Paracoccaceae</taxon>
        <taxon>Paracoccus</taxon>
    </lineage>
</organism>
<evidence type="ECO:0000313" key="2">
    <source>
        <dbReference type="EMBL" id="MDS9467970.1"/>
    </source>
</evidence>
<evidence type="ECO:0000313" key="3">
    <source>
        <dbReference type="Proteomes" id="UP001269144"/>
    </source>
</evidence>
<feature type="compositionally biased region" description="Polar residues" evidence="1">
    <location>
        <begin position="42"/>
        <end position="51"/>
    </location>
</feature>
<dbReference type="Proteomes" id="UP001269144">
    <property type="component" value="Unassembled WGS sequence"/>
</dbReference>
<feature type="region of interest" description="Disordered" evidence="1">
    <location>
        <begin position="36"/>
        <end position="78"/>
    </location>
</feature>